<evidence type="ECO:0000256" key="1">
    <source>
        <dbReference type="SAM" id="MobiDB-lite"/>
    </source>
</evidence>
<evidence type="ECO:0000256" key="2">
    <source>
        <dbReference type="SAM" id="Phobius"/>
    </source>
</evidence>
<evidence type="ECO:0000313" key="3">
    <source>
        <dbReference type="EMBL" id="QGQ22203.1"/>
    </source>
</evidence>
<dbReference type="EMBL" id="CP043930">
    <property type="protein sequence ID" value="QGQ22203.1"/>
    <property type="molecule type" value="Genomic_DNA"/>
</dbReference>
<accession>A0A6I6A7S8</accession>
<keyword evidence="4" id="KW-1185">Reference proteome</keyword>
<feature type="region of interest" description="Disordered" evidence="1">
    <location>
        <begin position="1"/>
        <end position="23"/>
    </location>
</feature>
<feature type="transmembrane region" description="Helical" evidence="2">
    <location>
        <begin position="66"/>
        <end position="88"/>
    </location>
</feature>
<evidence type="ECO:0000313" key="4">
    <source>
        <dbReference type="Proteomes" id="UP000427281"/>
    </source>
</evidence>
<dbReference type="Proteomes" id="UP000427281">
    <property type="component" value="Chromosome"/>
</dbReference>
<dbReference type="AlphaFoldDB" id="A0A6I6A7S8"/>
<name>A0A6I6A7S8_9PLAN</name>
<organism evidence="3 4">
    <name type="scientific">Gimesia benthica</name>
    <dbReference type="NCBI Taxonomy" id="2608982"/>
    <lineage>
        <taxon>Bacteria</taxon>
        <taxon>Pseudomonadati</taxon>
        <taxon>Planctomycetota</taxon>
        <taxon>Planctomycetia</taxon>
        <taxon>Planctomycetales</taxon>
        <taxon>Planctomycetaceae</taxon>
        <taxon>Gimesia</taxon>
    </lineage>
</organism>
<dbReference type="KEGG" id="gim:F1728_05645"/>
<proteinExistence type="predicted"/>
<keyword evidence="2" id="KW-1133">Transmembrane helix</keyword>
<feature type="compositionally biased region" description="Low complexity" evidence="1">
    <location>
        <begin position="12"/>
        <end position="23"/>
    </location>
</feature>
<protein>
    <submittedName>
        <fullName evidence="3">Uncharacterized protein</fullName>
    </submittedName>
</protein>
<keyword evidence="2" id="KW-0472">Membrane</keyword>
<sequence>MIHRIETTPAMQDPSDSQADSPSLHNDRYQTVVALISFIIAGLGLSLVAVLWFWSPISKEHYSIIFSIITAVLFFDLPVCIVVAIEWLQTGIPPELTLPRLFPCREEREFLRNLRQRPPRNDDEFYDTFYADSHIPKALVIRLRSSLEAAYGRDLSALIPTDNLFYADSEIDLSDVLFRLSHEFDIVIPGHRQKALDGTFDSLLRCIAESSSEANKSGKQ</sequence>
<dbReference type="RefSeq" id="WP_155363292.1">
    <property type="nucleotide sequence ID" value="NZ_CP043930.1"/>
</dbReference>
<feature type="transmembrane region" description="Helical" evidence="2">
    <location>
        <begin position="32"/>
        <end position="54"/>
    </location>
</feature>
<keyword evidence="2" id="KW-0812">Transmembrane</keyword>
<gene>
    <name evidence="3" type="ORF">F1728_05645</name>
</gene>
<reference evidence="3 4" key="1">
    <citation type="submission" date="2019-09" db="EMBL/GenBank/DDBJ databases">
        <title>Gimesia benthica sp. nov., a novel bacterium isolated from deep-sea water of the Northwest Indian Ocean.</title>
        <authorList>
            <person name="Dai X."/>
        </authorList>
    </citation>
    <scope>NUCLEOTIDE SEQUENCE [LARGE SCALE GENOMIC DNA]</scope>
    <source>
        <strain evidence="3 4">E7</strain>
    </source>
</reference>